<comment type="caution">
    <text evidence="4">The sequence shown here is derived from an EMBL/GenBank/DDBJ whole genome shotgun (WGS) entry which is preliminary data.</text>
</comment>
<name>A0ABD2HPG5_9BILA</name>
<feature type="compositionally biased region" description="Basic and acidic residues" evidence="1">
    <location>
        <begin position="274"/>
        <end position="285"/>
    </location>
</feature>
<sequence>MLPFPPNFLCSSAAAVAFVATNSLLASADICPPSGSSIGENDGTKPLSKPTKSCPDFKDGPEQSACCPSQITVGSFFCCTEAHKEQFEAQLASEARRRFISNHLAELVLSSLALLVFLVLLGSFLCRRTRFCPMLHRRKSGAGRSSLGGSLDSAEFLGAIRHSHFHSQLLHHQQHSQQQNNRLIPRPFPVNAAHQTQRNQRVHQVPYCQRHREAATVAEQQRKQQQQQTNCAIPTEAPPPYEEFVRVPPPPPLTLIAAEVPLAPTDCEGEEEEQNRRNSEREGQLRRPNGC</sequence>
<feature type="signal peptide" evidence="3">
    <location>
        <begin position="1"/>
        <end position="28"/>
    </location>
</feature>
<evidence type="ECO:0000256" key="2">
    <source>
        <dbReference type="SAM" id="Phobius"/>
    </source>
</evidence>
<dbReference type="Proteomes" id="UP001620626">
    <property type="component" value="Unassembled WGS sequence"/>
</dbReference>
<evidence type="ECO:0000256" key="1">
    <source>
        <dbReference type="SAM" id="MobiDB-lite"/>
    </source>
</evidence>
<feature type="transmembrane region" description="Helical" evidence="2">
    <location>
        <begin position="107"/>
        <end position="126"/>
    </location>
</feature>
<dbReference type="AlphaFoldDB" id="A0ABD2HPG5"/>
<dbReference type="EMBL" id="JBICBT010001409">
    <property type="protein sequence ID" value="KAL3068016.1"/>
    <property type="molecule type" value="Genomic_DNA"/>
</dbReference>
<organism evidence="4 5">
    <name type="scientific">Heterodera trifolii</name>
    <dbReference type="NCBI Taxonomy" id="157864"/>
    <lineage>
        <taxon>Eukaryota</taxon>
        <taxon>Metazoa</taxon>
        <taxon>Ecdysozoa</taxon>
        <taxon>Nematoda</taxon>
        <taxon>Chromadorea</taxon>
        <taxon>Rhabditida</taxon>
        <taxon>Tylenchina</taxon>
        <taxon>Tylenchomorpha</taxon>
        <taxon>Tylenchoidea</taxon>
        <taxon>Heteroderidae</taxon>
        <taxon>Heteroderinae</taxon>
        <taxon>Heterodera</taxon>
    </lineage>
</organism>
<protein>
    <submittedName>
        <fullName evidence="4">Uncharacterized protein</fullName>
    </submittedName>
</protein>
<accession>A0ABD2HPG5</accession>
<feature type="chain" id="PRO_5044806667" evidence="3">
    <location>
        <begin position="29"/>
        <end position="291"/>
    </location>
</feature>
<feature type="region of interest" description="Disordered" evidence="1">
    <location>
        <begin position="37"/>
        <end position="56"/>
    </location>
</feature>
<keyword evidence="2" id="KW-0812">Transmembrane</keyword>
<reference evidence="4 5" key="1">
    <citation type="submission" date="2024-10" db="EMBL/GenBank/DDBJ databases">
        <authorList>
            <person name="Kim D."/>
        </authorList>
    </citation>
    <scope>NUCLEOTIDE SEQUENCE [LARGE SCALE GENOMIC DNA]</scope>
    <source>
        <strain evidence="4">BH-2024</strain>
    </source>
</reference>
<evidence type="ECO:0000313" key="4">
    <source>
        <dbReference type="EMBL" id="KAL3068016.1"/>
    </source>
</evidence>
<feature type="region of interest" description="Disordered" evidence="1">
    <location>
        <begin position="262"/>
        <end position="291"/>
    </location>
</feature>
<gene>
    <name evidence="4" type="ORF">niasHT_038006</name>
</gene>
<proteinExistence type="predicted"/>
<keyword evidence="5" id="KW-1185">Reference proteome</keyword>
<keyword evidence="2" id="KW-0472">Membrane</keyword>
<evidence type="ECO:0000256" key="3">
    <source>
        <dbReference type="SAM" id="SignalP"/>
    </source>
</evidence>
<evidence type="ECO:0000313" key="5">
    <source>
        <dbReference type="Proteomes" id="UP001620626"/>
    </source>
</evidence>
<keyword evidence="3" id="KW-0732">Signal</keyword>
<keyword evidence="2" id="KW-1133">Transmembrane helix</keyword>